<keyword evidence="1" id="KW-0472">Membrane</keyword>
<evidence type="ECO:0000313" key="2">
    <source>
        <dbReference type="EMBL" id="JAS22627.1"/>
    </source>
</evidence>
<keyword evidence="1" id="KW-0812">Transmembrane</keyword>
<evidence type="ECO:0000256" key="1">
    <source>
        <dbReference type="SAM" id="Phobius"/>
    </source>
</evidence>
<dbReference type="AlphaFoldDB" id="A0A1B6DA99"/>
<sequence>MKSAGYIFDFSNNSNMFCFCDEPTYMTINCIILDVLCFIGICGYFYWLFYVTRKASKQKIVHECVMKQLGLSNDENNCQQIINSEINNNDDSNCKPCTNYQNKEPIRKKRCRRQKPKYR</sequence>
<protein>
    <submittedName>
        <fullName evidence="2">Uncharacterized protein</fullName>
    </submittedName>
</protein>
<feature type="transmembrane region" description="Helical" evidence="1">
    <location>
        <begin position="25"/>
        <end position="49"/>
    </location>
</feature>
<reference evidence="2" key="1">
    <citation type="submission" date="2015-12" db="EMBL/GenBank/DDBJ databases">
        <title>De novo transcriptome assembly of four potential Pierce s Disease insect vectors from Arizona vineyards.</title>
        <authorList>
            <person name="Tassone E.E."/>
        </authorList>
    </citation>
    <scope>NUCLEOTIDE SEQUENCE</scope>
</reference>
<proteinExistence type="predicted"/>
<name>A0A1B6DA99_9HEMI</name>
<dbReference type="EMBL" id="GEDC01014671">
    <property type="protein sequence ID" value="JAS22627.1"/>
    <property type="molecule type" value="Transcribed_RNA"/>
</dbReference>
<organism evidence="2">
    <name type="scientific">Clastoptera arizonana</name>
    <name type="common">Arizona spittle bug</name>
    <dbReference type="NCBI Taxonomy" id="38151"/>
    <lineage>
        <taxon>Eukaryota</taxon>
        <taxon>Metazoa</taxon>
        <taxon>Ecdysozoa</taxon>
        <taxon>Arthropoda</taxon>
        <taxon>Hexapoda</taxon>
        <taxon>Insecta</taxon>
        <taxon>Pterygota</taxon>
        <taxon>Neoptera</taxon>
        <taxon>Paraneoptera</taxon>
        <taxon>Hemiptera</taxon>
        <taxon>Auchenorrhyncha</taxon>
        <taxon>Cercopoidea</taxon>
        <taxon>Clastopteridae</taxon>
        <taxon>Clastoptera</taxon>
    </lineage>
</organism>
<accession>A0A1B6DA99</accession>
<keyword evidence="1" id="KW-1133">Transmembrane helix</keyword>
<gene>
    <name evidence="2" type="ORF">g.28130</name>
</gene>